<dbReference type="OMA" id="YWHDMEF"/>
<dbReference type="OrthoDB" id="424465at2759"/>
<gene>
    <name evidence="2" type="ORF">RHOBADRAFT_33609</name>
</gene>
<dbReference type="RefSeq" id="XP_018273496.1">
    <property type="nucleotide sequence ID" value="XM_018413123.1"/>
</dbReference>
<dbReference type="STRING" id="578459.A0A194SA18"/>
<dbReference type="InterPro" id="IPR003347">
    <property type="entry name" value="JmjC_dom"/>
</dbReference>
<dbReference type="Proteomes" id="UP000053890">
    <property type="component" value="Unassembled WGS sequence"/>
</dbReference>
<proteinExistence type="predicted"/>
<feature type="domain" description="JmjC" evidence="1">
    <location>
        <begin position="138"/>
        <end position="333"/>
    </location>
</feature>
<dbReference type="EMBL" id="KQ474074">
    <property type="protein sequence ID" value="KPV77447.1"/>
    <property type="molecule type" value="Genomic_DNA"/>
</dbReference>
<dbReference type="AlphaFoldDB" id="A0A194SA18"/>
<dbReference type="InterPro" id="IPR041667">
    <property type="entry name" value="Cupin_8"/>
</dbReference>
<evidence type="ECO:0000313" key="2">
    <source>
        <dbReference type="EMBL" id="KPV77447.1"/>
    </source>
</evidence>
<accession>A0A194SA18</accession>
<protein>
    <recommendedName>
        <fullName evidence="1">JmjC domain-containing protein</fullName>
    </recommendedName>
</protein>
<dbReference type="SUPFAM" id="SSF51197">
    <property type="entry name" value="Clavaminate synthase-like"/>
    <property type="match status" value="1"/>
</dbReference>
<keyword evidence="3" id="KW-1185">Reference proteome</keyword>
<name>A0A194SA18_RHOGW</name>
<dbReference type="InterPro" id="IPR014710">
    <property type="entry name" value="RmlC-like_jellyroll"/>
</dbReference>
<dbReference type="GeneID" id="28973572"/>
<dbReference type="Gene3D" id="2.60.120.10">
    <property type="entry name" value="Jelly Rolls"/>
    <property type="match status" value="1"/>
</dbReference>
<organism evidence="2 3">
    <name type="scientific">Rhodotorula graminis (strain WP1)</name>
    <dbReference type="NCBI Taxonomy" id="578459"/>
    <lineage>
        <taxon>Eukaryota</taxon>
        <taxon>Fungi</taxon>
        <taxon>Dikarya</taxon>
        <taxon>Basidiomycota</taxon>
        <taxon>Pucciniomycotina</taxon>
        <taxon>Microbotryomycetes</taxon>
        <taxon>Sporidiobolales</taxon>
        <taxon>Sporidiobolaceae</taxon>
        <taxon>Rhodotorula</taxon>
    </lineage>
</organism>
<evidence type="ECO:0000313" key="3">
    <source>
        <dbReference type="Proteomes" id="UP000053890"/>
    </source>
</evidence>
<dbReference type="PROSITE" id="PS51184">
    <property type="entry name" value="JMJC"/>
    <property type="match status" value="1"/>
</dbReference>
<sequence length="354" mass="38959">MLNAAEKALRKLVREQQGLNPSQVTELDGVPSSTEFARFVAGNRPVVMRGAGRQLQVPALDRWTDDYLVETLAERELEISATPHGNADAIVDGAFVEPANAKMPLSTLLDRLYEEQDVVEATTPVFYLQSQNGNLAGEYAPLQDDVLPDGPAFAREVFGQAPDVANIWVGGRRSKTSLHKDPYENLYLVVRGSKTFTLFPPSEAFCMHEQPFPHATYVFDPSTSSFSIRRTDPPLSLPWIPIDLDSPSLSAHPRFALARPLRVTLAPGDMLYLPALWFHRVEQDVGLGPPRAAAEAGAARGGREGVKAAIAVNWWFDMDYGAPVWGLHALVRRLTMALDGQEDDEPDSGDEDEL</sequence>
<dbReference type="PANTHER" id="PTHR12461:SF99">
    <property type="entry name" value="BIFUNCTIONAL PEPTIDASE AND (3S)-LYSYL HYDROXYLASE JMJD7"/>
    <property type="match status" value="1"/>
</dbReference>
<evidence type="ECO:0000259" key="1">
    <source>
        <dbReference type="PROSITE" id="PS51184"/>
    </source>
</evidence>
<dbReference type="SMART" id="SM00558">
    <property type="entry name" value="JmjC"/>
    <property type="match status" value="1"/>
</dbReference>
<dbReference type="Pfam" id="PF13621">
    <property type="entry name" value="Cupin_8"/>
    <property type="match status" value="1"/>
</dbReference>
<reference evidence="2 3" key="1">
    <citation type="journal article" date="2015" name="Front. Microbiol.">
        <title>Genome sequence of the plant growth promoting endophytic yeast Rhodotorula graminis WP1.</title>
        <authorList>
            <person name="Firrincieli A."/>
            <person name="Otillar R."/>
            <person name="Salamov A."/>
            <person name="Schmutz J."/>
            <person name="Khan Z."/>
            <person name="Redman R.S."/>
            <person name="Fleck N.D."/>
            <person name="Lindquist E."/>
            <person name="Grigoriev I.V."/>
            <person name="Doty S.L."/>
        </authorList>
    </citation>
    <scope>NUCLEOTIDE SEQUENCE [LARGE SCALE GENOMIC DNA]</scope>
    <source>
        <strain evidence="2 3">WP1</strain>
    </source>
</reference>
<dbReference type="PANTHER" id="PTHR12461">
    <property type="entry name" value="HYPOXIA-INDUCIBLE FACTOR 1 ALPHA INHIBITOR-RELATED"/>
    <property type="match status" value="1"/>
</dbReference>